<feature type="compositionally biased region" description="Basic and acidic residues" evidence="2">
    <location>
        <begin position="392"/>
        <end position="406"/>
    </location>
</feature>
<feature type="compositionally biased region" description="Basic and acidic residues" evidence="2">
    <location>
        <begin position="732"/>
        <end position="764"/>
    </location>
</feature>
<dbReference type="PROSITE" id="PS50222">
    <property type="entry name" value="EF_HAND_2"/>
    <property type="match status" value="1"/>
</dbReference>
<feature type="region of interest" description="Disordered" evidence="2">
    <location>
        <begin position="877"/>
        <end position="1100"/>
    </location>
</feature>
<feature type="compositionally biased region" description="Low complexity" evidence="2">
    <location>
        <begin position="310"/>
        <end position="333"/>
    </location>
</feature>
<feature type="compositionally biased region" description="Polar residues" evidence="2">
    <location>
        <begin position="124"/>
        <end position="171"/>
    </location>
</feature>
<feature type="compositionally biased region" description="Low complexity" evidence="2">
    <location>
        <begin position="701"/>
        <end position="712"/>
    </location>
</feature>
<feature type="compositionally biased region" description="Gly residues" evidence="2">
    <location>
        <begin position="75"/>
        <end position="84"/>
    </location>
</feature>
<feature type="region of interest" description="Disordered" evidence="2">
    <location>
        <begin position="1"/>
        <end position="425"/>
    </location>
</feature>
<dbReference type="Pfam" id="PF14443">
    <property type="entry name" value="DBC1"/>
    <property type="match status" value="1"/>
</dbReference>
<organism evidence="4 5">
    <name type="scientific">Coccomyxa viridis</name>
    <dbReference type="NCBI Taxonomy" id="1274662"/>
    <lineage>
        <taxon>Eukaryota</taxon>
        <taxon>Viridiplantae</taxon>
        <taxon>Chlorophyta</taxon>
        <taxon>core chlorophytes</taxon>
        <taxon>Trebouxiophyceae</taxon>
        <taxon>Trebouxiophyceae incertae sedis</taxon>
        <taxon>Coccomyxaceae</taxon>
        <taxon>Coccomyxa</taxon>
    </lineage>
</organism>
<dbReference type="SMART" id="SM01122">
    <property type="entry name" value="DBC1"/>
    <property type="match status" value="1"/>
</dbReference>
<feature type="compositionally biased region" description="Low complexity" evidence="2">
    <location>
        <begin position="9"/>
        <end position="32"/>
    </location>
</feature>
<evidence type="ECO:0000259" key="3">
    <source>
        <dbReference type="PROSITE" id="PS50222"/>
    </source>
</evidence>
<dbReference type="Proteomes" id="UP001497392">
    <property type="component" value="Unassembled WGS sequence"/>
</dbReference>
<sequence length="1176" mass="125849">MSGWGQYPDSAYGQQQGSQQQGYGAQGQQQGDLYGGYGNNQGTGYHGAQMAGAVQDSNYGHAGYGAKQSSAGAVQMGGSGGQSGYGSSPYQGNTQEPVANQYGGGAAQPAYGAAQPAAQTYAPSQSYASQQGPAAVQQSYGNLGQSVQQGYNSGSVQSSQQGYASTSYGSSQQGPTAYMQQQQPQQTQQQQQQPSPYNAQAGYQANQASLPSSGTYGAQQSGAVYGGQAAATPQGYGTQTSQAPYATQQPAYGQQAPRTNLPGTQQSGAMQQPAYGMQGGTRPSNQAPYAGQAPAGNRANAIARSGPQLAAAKPAVPAPPAGRMGAPAAKAMPSNARTGRPAAVGQSAREIARLADSMRDKRDDSRGRERTREADKERAKERVTVVPPRGSASKERDRDREREPVRLRKPAPAPKASPPRRREPDYLVRLSTRPVTALERDYNDVIDRYPRLYVSADFAKSVSCWVQAEGHSRETTLWPLHEPVTFQHEMDFEIADTPAPVSQSGTNMKLVARVMLLQGLDEAASKEWTKGTHHGGQHLHHLLKFLTVRHEVDDMAKGRTDRSGIMAVGGSYDPALDGPLEGGSGAPKALINTCIRHARSNLGIDLSPCSHWMRFLEVHYQRPASTMTPPAMETSEVTVLLMANVRAMFDKDWTSTWEDQQAWLKRKQEHDAAESKKAKEAEEEKARVKAEDDAKEKDATAEVAAPAPANGPDLAGQGALPGQNGPAANGHGEAKEEGKEVDSEPAAKRAKTEPGVHGGEDVKPDGATAGSLVAGDTTAEVQAKEVDADREERSHKEEAVPELPRLLLRGRKSAHDRWRSASVSLDGLLDYDEEDRDEPTLELSLFAEAFQEMLVRDYGTQILNALYMEREAALRRREERKRKREREEKAAAEKAEADSAAGEMAAAEKEGGEHAVKEETGISEVKEEGSNVDAPVAAGAPPSKVPNGDNAVPMEEDKGAGSAEDHVLEAPDMIPLNGEGPDVAPQSIAKPRGGTRGRGRGGRGRGAKAKGQEPVPVEEAHDAAEKPARPEEPSDMEVPTAAGESQEAGGKAAIKAEPADGAAAETLAVDKDIKDVPEGAPPPDDKSEKEAEKAREKEKKKKFKVNEELLQAFRYFDRNCTGYLRVDDMRRIINNLGLSLSLRTVKELCLNVAGGPSSSRTRADRVYYRDITDKEI</sequence>
<feature type="compositionally biased region" description="Gly residues" evidence="2">
    <location>
        <begin position="33"/>
        <end position="45"/>
    </location>
</feature>
<dbReference type="PANTHER" id="PTHR14304">
    <property type="entry name" value="CELL DIVISION CYCLE AND APOPTOSIS REGULATOR PROTEIN"/>
    <property type="match status" value="1"/>
</dbReference>
<feature type="compositionally biased region" description="Polar residues" evidence="2">
    <location>
        <begin position="235"/>
        <end position="270"/>
    </location>
</feature>
<dbReference type="Gene3D" id="1.10.238.10">
    <property type="entry name" value="EF-hand"/>
    <property type="match status" value="1"/>
</dbReference>
<feature type="compositionally biased region" description="Polar residues" evidence="2">
    <location>
        <begin position="209"/>
        <end position="222"/>
    </location>
</feature>
<dbReference type="InterPro" id="IPR011992">
    <property type="entry name" value="EF-hand-dom_pair"/>
</dbReference>
<evidence type="ECO:0000256" key="1">
    <source>
        <dbReference type="ARBA" id="ARBA00023054"/>
    </source>
</evidence>
<feature type="compositionally biased region" description="Basic and acidic residues" evidence="2">
    <location>
        <begin position="955"/>
        <end position="969"/>
    </location>
</feature>
<feature type="domain" description="EF-hand" evidence="3">
    <location>
        <begin position="1104"/>
        <end position="1139"/>
    </location>
</feature>
<feature type="compositionally biased region" description="Low complexity" evidence="2">
    <location>
        <begin position="172"/>
        <end position="208"/>
    </location>
</feature>
<dbReference type="Pfam" id="PF19256">
    <property type="entry name" value="LAIKA"/>
    <property type="match status" value="1"/>
</dbReference>
<feature type="compositionally biased region" description="Basic and acidic residues" evidence="2">
    <location>
        <begin position="906"/>
        <end position="929"/>
    </location>
</feature>
<feature type="compositionally biased region" description="Basic and acidic residues" evidence="2">
    <location>
        <begin position="1018"/>
        <end position="1032"/>
    </location>
</feature>
<dbReference type="SUPFAM" id="SSF47473">
    <property type="entry name" value="EF-hand"/>
    <property type="match status" value="1"/>
</dbReference>
<feature type="compositionally biased region" description="Basic and acidic residues" evidence="2">
    <location>
        <begin position="666"/>
        <end position="700"/>
    </location>
</feature>
<dbReference type="EMBL" id="CAXHTA020000004">
    <property type="protein sequence ID" value="CAL5220719.1"/>
    <property type="molecule type" value="Genomic_DNA"/>
</dbReference>
<evidence type="ECO:0000313" key="4">
    <source>
        <dbReference type="EMBL" id="CAL5220719.1"/>
    </source>
</evidence>
<evidence type="ECO:0000313" key="5">
    <source>
        <dbReference type="Proteomes" id="UP001497392"/>
    </source>
</evidence>
<feature type="compositionally biased region" description="Basic and acidic residues" evidence="2">
    <location>
        <begin position="350"/>
        <end position="383"/>
    </location>
</feature>
<dbReference type="InterPro" id="IPR025224">
    <property type="entry name" value="CCAR1/CCAR2"/>
</dbReference>
<feature type="compositionally biased region" description="Basic residues" evidence="2">
    <location>
        <begin position="993"/>
        <end position="1008"/>
    </location>
</feature>
<dbReference type="InterPro" id="IPR045353">
    <property type="entry name" value="LAIKA"/>
</dbReference>
<accession>A0ABP1FL70</accession>
<feature type="compositionally biased region" description="Basic and acidic residues" evidence="2">
    <location>
        <begin position="1068"/>
        <end position="1097"/>
    </location>
</feature>
<keyword evidence="5" id="KW-1185">Reference proteome</keyword>
<dbReference type="InterPro" id="IPR025954">
    <property type="entry name" value="DBC1/CARP1_inactive_NUDIX"/>
</dbReference>
<feature type="compositionally biased region" description="Basic and acidic residues" evidence="2">
    <location>
        <begin position="885"/>
        <end position="897"/>
    </location>
</feature>
<reference evidence="4 5" key="1">
    <citation type="submission" date="2024-06" db="EMBL/GenBank/DDBJ databases">
        <authorList>
            <person name="Kraege A."/>
            <person name="Thomma B."/>
        </authorList>
    </citation>
    <scope>NUCLEOTIDE SEQUENCE [LARGE SCALE GENOMIC DNA]</scope>
</reference>
<gene>
    <name evidence="4" type="primary">g2775</name>
    <name evidence="4" type="ORF">VP750_LOCUS2378</name>
</gene>
<comment type="caution">
    <text evidence="4">The sequence shown here is derived from an EMBL/GenBank/DDBJ whole genome shotgun (WGS) entry which is preliminary data.</text>
</comment>
<dbReference type="InterPro" id="IPR002048">
    <property type="entry name" value="EF_hand_dom"/>
</dbReference>
<proteinExistence type="predicted"/>
<name>A0ABP1FL70_9CHLO</name>
<dbReference type="PANTHER" id="PTHR14304:SF11">
    <property type="entry name" value="SAP DOMAIN-CONTAINING PROTEIN"/>
    <property type="match status" value="1"/>
</dbReference>
<keyword evidence="1" id="KW-0175">Coiled coil</keyword>
<feature type="compositionally biased region" description="Low complexity" evidence="2">
    <location>
        <begin position="107"/>
        <end position="123"/>
    </location>
</feature>
<protein>
    <submittedName>
        <fullName evidence="4">G2775 protein</fullName>
    </submittedName>
</protein>
<feature type="region of interest" description="Disordered" evidence="2">
    <location>
        <begin position="665"/>
        <end position="779"/>
    </location>
</feature>
<evidence type="ECO:0000256" key="2">
    <source>
        <dbReference type="SAM" id="MobiDB-lite"/>
    </source>
</evidence>